<comment type="caution">
    <text evidence="1">The sequence shown here is derived from an EMBL/GenBank/DDBJ whole genome shotgun (WGS) entry which is preliminary data.</text>
</comment>
<evidence type="ECO:0000313" key="2">
    <source>
        <dbReference type="Proteomes" id="UP000317650"/>
    </source>
</evidence>
<reference evidence="1 2" key="1">
    <citation type="journal article" date="2019" name="Nat. Plants">
        <title>Genome sequencing of Musa balbisiana reveals subgenome evolution and function divergence in polyploid bananas.</title>
        <authorList>
            <person name="Yao X."/>
        </authorList>
    </citation>
    <scope>NUCLEOTIDE SEQUENCE [LARGE SCALE GENOMIC DNA]</scope>
    <source>
        <strain evidence="2">cv. DH-PKW</strain>
        <tissue evidence="1">Leaves</tissue>
    </source>
</reference>
<proteinExistence type="predicted"/>
<keyword evidence="2" id="KW-1185">Reference proteome</keyword>
<dbReference type="Proteomes" id="UP000317650">
    <property type="component" value="Chromosome 4"/>
</dbReference>
<name>A0A4S8KFC4_MUSBA</name>
<evidence type="ECO:0000313" key="1">
    <source>
        <dbReference type="EMBL" id="THU73758.1"/>
    </source>
</evidence>
<organism evidence="1 2">
    <name type="scientific">Musa balbisiana</name>
    <name type="common">Banana</name>
    <dbReference type="NCBI Taxonomy" id="52838"/>
    <lineage>
        <taxon>Eukaryota</taxon>
        <taxon>Viridiplantae</taxon>
        <taxon>Streptophyta</taxon>
        <taxon>Embryophyta</taxon>
        <taxon>Tracheophyta</taxon>
        <taxon>Spermatophyta</taxon>
        <taxon>Magnoliopsida</taxon>
        <taxon>Liliopsida</taxon>
        <taxon>Zingiberales</taxon>
        <taxon>Musaceae</taxon>
        <taxon>Musa</taxon>
    </lineage>
</organism>
<accession>A0A4S8KFC4</accession>
<sequence>MSLQFFLIHQGPTLFTFGSCYKRCTLFLGTRINSDFPKSVLKEHILSPYVPLMVDYVVILLGASTIGRTRLGNSWLICSSVLAPQSKKVVEFFTCASPVDNRM</sequence>
<protein>
    <submittedName>
        <fullName evidence="1">Uncharacterized protein</fullName>
    </submittedName>
</protein>
<dbReference type="AlphaFoldDB" id="A0A4S8KFC4"/>
<dbReference type="EMBL" id="PYDT01000001">
    <property type="protein sequence ID" value="THU73758.1"/>
    <property type="molecule type" value="Genomic_DNA"/>
</dbReference>
<gene>
    <name evidence="1" type="ORF">C4D60_Mb04t26240</name>
</gene>